<proteinExistence type="predicted"/>
<evidence type="ECO:0000313" key="1">
    <source>
        <dbReference type="EMBL" id="VAW18871.1"/>
    </source>
</evidence>
<reference evidence="1" key="1">
    <citation type="submission" date="2018-06" db="EMBL/GenBank/DDBJ databases">
        <authorList>
            <person name="Zhirakovskaya E."/>
        </authorList>
    </citation>
    <scope>NUCLEOTIDE SEQUENCE</scope>
</reference>
<feature type="non-terminal residue" evidence="1">
    <location>
        <position position="77"/>
    </location>
</feature>
<dbReference type="EMBL" id="UOEN01000437">
    <property type="protein sequence ID" value="VAW18871.1"/>
    <property type="molecule type" value="Genomic_DNA"/>
</dbReference>
<protein>
    <submittedName>
        <fullName evidence="1">Glutaredoxin</fullName>
    </submittedName>
</protein>
<sequence>MKPFMRMLRAVLGPIIVFISFLTQGKKMKRSDENQQKVDEQVKNLALYQFELCPFCVKVRRSMYELNINIELRDAKN</sequence>
<dbReference type="AlphaFoldDB" id="A0A3B0TJK7"/>
<accession>A0A3B0TJK7</accession>
<dbReference type="Gene3D" id="3.40.30.10">
    <property type="entry name" value="Glutaredoxin"/>
    <property type="match status" value="1"/>
</dbReference>
<dbReference type="SUPFAM" id="SSF52833">
    <property type="entry name" value="Thioredoxin-like"/>
    <property type="match status" value="1"/>
</dbReference>
<gene>
    <name evidence="1" type="ORF">MNBD_BACTEROID05-21</name>
</gene>
<organism evidence="1">
    <name type="scientific">hydrothermal vent metagenome</name>
    <dbReference type="NCBI Taxonomy" id="652676"/>
    <lineage>
        <taxon>unclassified sequences</taxon>
        <taxon>metagenomes</taxon>
        <taxon>ecological metagenomes</taxon>
    </lineage>
</organism>
<dbReference type="InterPro" id="IPR036249">
    <property type="entry name" value="Thioredoxin-like_sf"/>
</dbReference>
<name>A0A3B0TJK7_9ZZZZ</name>